<sequence length="259" mass="27983">MSEEFEASESSGTRTISFHSSVSSDFAAPLSPDDPLTHVSPTPTPTRVSFHHRTARMARYISSYEIPSPSSSLTIPVRKRHMGTSELIKDNEGESSEPNYEREGSEDESSDSDDEREGNGLDDEGQGLDDEGQVLEDEGPGMQEATPEGQQQAVLVIDTAASEPLGLRCGAARRHSFESSEEITPSTYETPPSSEWSLGSLPVLPSSSVVPSPIASLVATLAATISRLDVLPPTLFEGYDKDLRELYTMSGAVRDEIFS</sequence>
<accession>A0A699IKH9</accession>
<evidence type="ECO:0000256" key="1">
    <source>
        <dbReference type="SAM" id="MobiDB-lite"/>
    </source>
</evidence>
<gene>
    <name evidence="2" type="ORF">Tci_536164</name>
</gene>
<comment type="caution">
    <text evidence="2">The sequence shown here is derived from an EMBL/GenBank/DDBJ whole genome shotgun (WGS) entry which is preliminary data.</text>
</comment>
<reference evidence="2" key="1">
    <citation type="journal article" date="2019" name="Sci. Rep.">
        <title>Draft genome of Tanacetum cinerariifolium, the natural source of mosquito coil.</title>
        <authorList>
            <person name="Yamashiro T."/>
            <person name="Shiraishi A."/>
            <person name="Satake H."/>
            <person name="Nakayama K."/>
        </authorList>
    </citation>
    <scope>NUCLEOTIDE SEQUENCE</scope>
</reference>
<protein>
    <submittedName>
        <fullName evidence="2">Uncharacterized protein</fullName>
    </submittedName>
</protein>
<dbReference type="EMBL" id="BKCJ010304320">
    <property type="protein sequence ID" value="GEZ64191.1"/>
    <property type="molecule type" value="Genomic_DNA"/>
</dbReference>
<feature type="compositionally biased region" description="Acidic residues" evidence="1">
    <location>
        <begin position="104"/>
        <end position="139"/>
    </location>
</feature>
<organism evidence="2">
    <name type="scientific">Tanacetum cinerariifolium</name>
    <name type="common">Dalmatian daisy</name>
    <name type="synonym">Chrysanthemum cinerariifolium</name>
    <dbReference type="NCBI Taxonomy" id="118510"/>
    <lineage>
        <taxon>Eukaryota</taxon>
        <taxon>Viridiplantae</taxon>
        <taxon>Streptophyta</taxon>
        <taxon>Embryophyta</taxon>
        <taxon>Tracheophyta</taxon>
        <taxon>Spermatophyta</taxon>
        <taxon>Magnoliopsida</taxon>
        <taxon>eudicotyledons</taxon>
        <taxon>Gunneridae</taxon>
        <taxon>Pentapetalae</taxon>
        <taxon>asterids</taxon>
        <taxon>campanulids</taxon>
        <taxon>Asterales</taxon>
        <taxon>Asteraceae</taxon>
        <taxon>Asteroideae</taxon>
        <taxon>Anthemideae</taxon>
        <taxon>Anthemidinae</taxon>
        <taxon>Tanacetum</taxon>
    </lineage>
</organism>
<feature type="region of interest" description="Disordered" evidence="1">
    <location>
        <begin position="24"/>
        <end position="149"/>
    </location>
</feature>
<proteinExistence type="predicted"/>
<name>A0A699IKH9_TANCI</name>
<dbReference type="AlphaFoldDB" id="A0A699IKH9"/>
<feature type="compositionally biased region" description="Low complexity" evidence="1">
    <location>
        <begin position="60"/>
        <end position="72"/>
    </location>
</feature>
<evidence type="ECO:0000313" key="2">
    <source>
        <dbReference type="EMBL" id="GEZ64191.1"/>
    </source>
</evidence>